<evidence type="ECO:0000259" key="6">
    <source>
        <dbReference type="PROSITE" id="PS51296"/>
    </source>
</evidence>
<dbReference type="AlphaFoldDB" id="A0A4R4FEE2"/>
<keyword evidence="2" id="KW-0479">Metal-binding</keyword>
<sequence>MQNKSYWKESVSVPARNPLAGDISIDTVIIGGGMAGILTAFLLQKKGRECIVLEAGRIGCGQTGCTTAKVTSQHNLIYAGLIKTKGEALARQYAQANQAAVREYESVIRRLKIECDWKECPAYLYADRKKTELHNEYMAALRLGIPAKWTEDTELPFRIEGALRFDAQGQFHPMKFLKALSEEITVCENTKVLKVTDNGVETDKGNVQAANIVFASHYPFVNMPGYYFMRMHQERSYVLAVKGASPLNGVYLGVDDDSLSLRTAGELLLIGGGAHRTGDNAYGGQYKKLEGAAARWWPGSKEAFRWSAQDCMTLDGVPYIGRFSARKQNWYVATGFQKWGMTSSMVSAMILSDQICGEKNPYEEVFSPQRHIGRSAAGSLIKESGHTAATLAKPSKLPEERKENVRTSRCSHLGCHLSWNPDEKTYECPCHGSRFDCKGRVTDGPAQKDISVGGES</sequence>
<evidence type="ECO:0000313" key="8">
    <source>
        <dbReference type="Proteomes" id="UP000295710"/>
    </source>
</evidence>
<dbReference type="EMBL" id="SMMX01000005">
    <property type="protein sequence ID" value="TDA22022.1"/>
    <property type="molecule type" value="Genomic_DNA"/>
</dbReference>
<keyword evidence="3" id="KW-0408">Iron</keyword>
<dbReference type="GO" id="GO:0004497">
    <property type="term" value="F:monooxygenase activity"/>
    <property type="evidence" value="ECO:0007669"/>
    <property type="project" value="UniProtKB-ARBA"/>
</dbReference>
<dbReference type="InterPro" id="IPR017941">
    <property type="entry name" value="Rieske_2Fe-2S"/>
</dbReference>
<dbReference type="PANTHER" id="PTHR13847:SF274">
    <property type="entry name" value="RIESKE 2FE-2S IRON-SULFUR PROTEIN YHFW-RELATED"/>
    <property type="match status" value="1"/>
</dbReference>
<dbReference type="SUPFAM" id="SSF50022">
    <property type="entry name" value="ISP domain"/>
    <property type="match status" value="1"/>
</dbReference>
<dbReference type="InterPro" id="IPR006076">
    <property type="entry name" value="FAD-dep_OxRdtase"/>
</dbReference>
<dbReference type="GO" id="GO:0016020">
    <property type="term" value="C:membrane"/>
    <property type="evidence" value="ECO:0007669"/>
    <property type="project" value="InterPro"/>
</dbReference>
<accession>A0A4R4FEE2</accession>
<keyword evidence="8" id="KW-1185">Reference proteome</keyword>
<dbReference type="Pfam" id="PF00355">
    <property type="entry name" value="Rieske"/>
    <property type="match status" value="1"/>
</dbReference>
<dbReference type="Gene3D" id="3.30.9.10">
    <property type="entry name" value="D-Amino Acid Oxidase, subunit A, domain 2"/>
    <property type="match status" value="1"/>
</dbReference>
<dbReference type="SUPFAM" id="SSF51905">
    <property type="entry name" value="FAD/NAD(P)-binding domain"/>
    <property type="match status" value="1"/>
</dbReference>
<dbReference type="InterPro" id="IPR036922">
    <property type="entry name" value="Rieske_2Fe-2S_sf"/>
</dbReference>
<keyword evidence="4" id="KW-0411">Iron-sulfur</keyword>
<feature type="domain" description="Rieske" evidence="6">
    <location>
        <begin position="409"/>
        <end position="452"/>
    </location>
</feature>
<keyword evidence="5" id="KW-1015">Disulfide bond</keyword>
<dbReference type="Gene3D" id="3.50.50.60">
    <property type="entry name" value="FAD/NAD(P)-binding domain"/>
    <property type="match status" value="1"/>
</dbReference>
<reference evidence="7 8" key="1">
    <citation type="journal article" date="2016" name="Nat. Microbiol.">
        <title>The Mouse Intestinal Bacterial Collection (miBC) provides host-specific insight into cultured diversity and functional potential of the gut microbiota.</title>
        <authorList>
            <person name="Lagkouvardos I."/>
            <person name="Pukall R."/>
            <person name="Abt B."/>
            <person name="Foesel B.U."/>
            <person name="Meier-Kolthoff J.P."/>
            <person name="Kumar N."/>
            <person name="Bresciani A."/>
            <person name="Martinez I."/>
            <person name="Just S."/>
            <person name="Ziegler C."/>
            <person name="Brugiroux S."/>
            <person name="Garzetti D."/>
            <person name="Wenning M."/>
            <person name="Bui T.P."/>
            <person name="Wang J."/>
            <person name="Hugenholtz F."/>
            <person name="Plugge C.M."/>
            <person name="Peterson D.A."/>
            <person name="Hornef M.W."/>
            <person name="Baines J.F."/>
            <person name="Smidt H."/>
            <person name="Walter J."/>
            <person name="Kristiansen K."/>
            <person name="Nielsen H.B."/>
            <person name="Haller D."/>
            <person name="Overmann J."/>
            <person name="Stecher B."/>
            <person name="Clavel T."/>
        </authorList>
    </citation>
    <scope>NUCLEOTIDE SEQUENCE [LARGE SCALE GENOMIC DNA]</scope>
    <source>
        <strain evidence="7 8">DSM 28560</strain>
    </source>
</reference>
<organism evidence="7 8">
    <name type="scientific">Extibacter muris</name>
    <dbReference type="NCBI Taxonomy" id="1796622"/>
    <lineage>
        <taxon>Bacteria</taxon>
        <taxon>Bacillati</taxon>
        <taxon>Bacillota</taxon>
        <taxon>Clostridia</taxon>
        <taxon>Lachnospirales</taxon>
        <taxon>Lachnospiraceae</taxon>
        <taxon>Extibacter</taxon>
    </lineage>
</organism>
<dbReference type="GO" id="GO:0051537">
    <property type="term" value="F:2 iron, 2 sulfur cluster binding"/>
    <property type="evidence" value="ECO:0007669"/>
    <property type="project" value="UniProtKB-KW"/>
</dbReference>
<dbReference type="RefSeq" id="WP_132276684.1">
    <property type="nucleotide sequence ID" value="NZ_JAOBST010000065.1"/>
</dbReference>
<keyword evidence="1" id="KW-0001">2Fe-2S</keyword>
<evidence type="ECO:0000256" key="2">
    <source>
        <dbReference type="ARBA" id="ARBA00022723"/>
    </source>
</evidence>
<dbReference type="GO" id="GO:0046872">
    <property type="term" value="F:metal ion binding"/>
    <property type="evidence" value="ECO:0007669"/>
    <property type="project" value="UniProtKB-KW"/>
</dbReference>
<dbReference type="PROSITE" id="PS51296">
    <property type="entry name" value="RIESKE"/>
    <property type="match status" value="1"/>
</dbReference>
<proteinExistence type="predicted"/>
<name>A0A4R4FEE2_9FIRM</name>
<dbReference type="GO" id="GO:0016705">
    <property type="term" value="F:oxidoreductase activity, acting on paired donors, with incorporation or reduction of molecular oxygen"/>
    <property type="evidence" value="ECO:0007669"/>
    <property type="project" value="UniProtKB-ARBA"/>
</dbReference>
<evidence type="ECO:0000256" key="5">
    <source>
        <dbReference type="ARBA" id="ARBA00023157"/>
    </source>
</evidence>
<protein>
    <submittedName>
        <fullName evidence="7">FAD-dependent oxidoreductase</fullName>
    </submittedName>
</protein>
<dbReference type="Gene3D" id="2.102.10.10">
    <property type="entry name" value="Rieske [2Fe-2S] iron-sulphur domain"/>
    <property type="match status" value="1"/>
</dbReference>
<comment type="caution">
    <text evidence="7">The sequence shown here is derived from an EMBL/GenBank/DDBJ whole genome shotgun (WGS) entry which is preliminary data.</text>
</comment>
<dbReference type="InterPro" id="IPR036188">
    <property type="entry name" value="FAD/NAD-bd_sf"/>
</dbReference>
<evidence type="ECO:0000256" key="1">
    <source>
        <dbReference type="ARBA" id="ARBA00022714"/>
    </source>
</evidence>
<dbReference type="Proteomes" id="UP000295710">
    <property type="component" value="Unassembled WGS sequence"/>
</dbReference>
<dbReference type="Pfam" id="PF01266">
    <property type="entry name" value="DAO"/>
    <property type="match status" value="1"/>
</dbReference>
<evidence type="ECO:0000256" key="3">
    <source>
        <dbReference type="ARBA" id="ARBA00023004"/>
    </source>
</evidence>
<dbReference type="InterPro" id="IPR005805">
    <property type="entry name" value="Rieske_Fe-S_prot_C"/>
</dbReference>
<evidence type="ECO:0000313" key="7">
    <source>
        <dbReference type="EMBL" id="TDA22022.1"/>
    </source>
</evidence>
<evidence type="ECO:0000256" key="4">
    <source>
        <dbReference type="ARBA" id="ARBA00023014"/>
    </source>
</evidence>
<dbReference type="GO" id="GO:0005737">
    <property type="term" value="C:cytoplasm"/>
    <property type="evidence" value="ECO:0007669"/>
    <property type="project" value="TreeGrafter"/>
</dbReference>
<gene>
    <name evidence="7" type="ORF">E1963_07115</name>
</gene>
<dbReference type="PRINTS" id="PR00162">
    <property type="entry name" value="RIESKE"/>
</dbReference>
<dbReference type="PANTHER" id="PTHR13847">
    <property type="entry name" value="SARCOSINE DEHYDROGENASE-RELATED"/>
    <property type="match status" value="1"/>
</dbReference>